<dbReference type="OrthoDB" id="8564061at2"/>
<dbReference type="InterPro" id="IPR014004">
    <property type="entry name" value="Transpt-assoc_nodulatn_dom_bac"/>
</dbReference>
<feature type="domain" description="BON" evidence="2">
    <location>
        <begin position="43"/>
        <end position="111"/>
    </location>
</feature>
<evidence type="ECO:0000313" key="3">
    <source>
        <dbReference type="EMBL" id="TFY96334.1"/>
    </source>
</evidence>
<dbReference type="PANTHER" id="PTHR34606">
    <property type="entry name" value="BON DOMAIN-CONTAINING PROTEIN"/>
    <property type="match status" value="1"/>
</dbReference>
<proteinExistence type="predicted"/>
<comment type="caution">
    <text evidence="3">The sequence shown here is derived from an EMBL/GenBank/DDBJ whole genome shotgun (WGS) entry which is preliminary data.</text>
</comment>
<keyword evidence="4" id="KW-1185">Reference proteome</keyword>
<evidence type="ECO:0000313" key="4">
    <source>
        <dbReference type="Proteomes" id="UP000297839"/>
    </source>
</evidence>
<dbReference type="Proteomes" id="UP000297839">
    <property type="component" value="Unassembled WGS sequence"/>
</dbReference>
<protein>
    <submittedName>
        <fullName evidence="3">BON domain-containing protein</fullName>
    </submittedName>
</protein>
<dbReference type="InterPro" id="IPR051686">
    <property type="entry name" value="Lipoprotein_DolP"/>
</dbReference>
<gene>
    <name evidence="3" type="ORF">EZ216_20555</name>
</gene>
<reference evidence="3 4" key="1">
    <citation type="submission" date="2019-03" db="EMBL/GenBank/DDBJ databases">
        <title>Ramlibacter sp. 18x22-1, whole genome shotgun sequence.</title>
        <authorList>
            <person name="Zhang X."/>
            <person name="Feng G."/>
            <person name="Zhu H."/>
        </authorList>
    </citation>
    <scope>NUCLEOTIDE SEQUENCE [LARGE SCALE GENOMIC DNA]</scope>
    <source>
        <strain evidence="3 4">18x22-1</strain>
    </source>
</reference>
<dbReference type="PROSITE" id="PS50914">
    <property type="entry name" value="BON"/>
    <property type="match status" value="1"/>
</dbReference>
<dbReference type="Pfam" id="PF04972">
    <property type="entry name" value="BON"/>
    <property type="match status" value="1"/>
</dbReference>
<dbReference type="AlphaFoldDB" id="A0A4Z0BDZ0"/>
<name>A0A4Z0BDZ0_9BURK</name>
<dbReference type="InterPro" id="IPR007055">
    <property type="entry name" value="BON_dom"/>
</dbReference>
<accession>A0A4Z0BDZ0</accession>
<dbReference type="SMART" id="SM00749">
    <property type="entry name" value="BON"/>
    <property type="match status" value="1"/>
</dbReference>
<sequence length="111" mass="11455">MNHNPTKALLTAGMLALALAGCASGLGSGDTTTGTRTAGQAIDDVTIGTKLKAAIVADKELSALKINVDTTQGNVRLKGEVKNLAQWRRAAELARNIEGVKSVDNQLVITG</sequence>
<feature type="chain" id="PRO_5021454498" evidence="1">
    <location>
        <begin position="24"/>
        <end position="111"/>
    </location>
</feature>
<keyword evidence="1" id="KW-0732">Signal</keyword>
<organism evidence="3 4">
    <name type="scientific">Ramlibacter humi</name>
    <dbReference type="NCBI Taxonomy" id="2530451"/>
    <lineage>
        <taxon>Bacteria</taxon>
        <taxon>Pseudomonadati</taxon>
        <taxon>Pseudomonadota</taxon>
        <taxon>Betaproteobacteria</taxon>
        <taxon>Burkholderiales</taxon>
        <taxon>Comamonadaceae</taxon>
        <taxon>Ramlibacter</taxon>
    </lineage>
</organism>
<dbReference type="PROSITE" id="PS51257">
    <property type="entry name" value="PROKAR_LIPOPROTEIN"/>
    <property type="match status" value="1"/>
</dbReference>
<evidence type="ECO:0000256" key="1">
    <source>
        <dbReference type="SAM" id="SignalP"/>
    </source>
</evidence>
<dbReference type="PANTHER" id="PTHR34606:SF15">
    <property type="entry name" value="BON DOMAIN-CONTAINING PROTEIN"/>
    <property type="match status" value="1"/>
</dbReference>
<evidence type="ECO:0000259" key="2">
    <source>
        <dbReference type="PROSITE" id="PS50914"/>
    </source>
</evidence>
<feature type="signal peptide" evidence="1">
    <location>
        <begin position="1"/>
        <end position="23"/>
    </location>
</feature>
<dbReference type="EMBL" id="SMLK01000012">
    <property type="protein sequence ID" value="TFY96334.1"/>
    <property type="molecule type" value="Genomic_DNA"/>
</dbReference>
<dbReference type="Gene3D" id="3.30.1340.30">
    <property type="match status" value="1"/>
</dbReference>
<dbReference type="RefSeq" id="WP_135251674.1">
    <property type="nucleotide sequence ID" value="NZ_SMLK01000012.1"/>
</dbReference>